<dbReference type="GO" id="GO:0005524">
    <property type="term" value="F:ATP binding"/>
    <property type="evidence" value="ECO:0007669"/>
    <property type="project" value="InterPro"/>
</dbReference>
<proteinExistence type="predicted"/>
<evidence type="ECO:0000259" key="1">
    <source>
        <dbReference type="SMART" id="SM00220"/>
    </source>
</evidence>
<evidence type="ECO:0000313" key="3">
    <source>
        <dbReference type="Proteomes" id="UP000198282"/>
    </source>
</evidence>
<keyword evidence="2" id="KW-0418">Kinase</keyword>
<protein>
    <submittedName>
        <fullName evidence="2">Protein kinase domain-containing protein</fullName>
    </submittedName>
</protein>
<dbReference type="SMART" id="SM00220">
    <property type="entry name" value="S_TKc"/>
    <property type="match status" value="1"/>
</dbReference>
<keyword evidence="3" id="KW-1185">Reference proteome</keyword>
<dbReference type="SUPFAM" id="SSF56112">
    <property type="entry name" value="Protein kinase-like (PK-like)"/>
    <property type="match status" value="1"/>
</dbReference>
<sequence length="446" mass="48021">MSDPSLLAGRYRMLERRDPTGTSWRSRDELLHRDVTISEVRLPPPGPHRDRLLGQIRATAGLRHPGITALHDVISTPDRMWLVMESVEGRSLLQTVRADGPFAPERAAEIGLRVLDALAAAHERGVHLAATPDAVLLAPGGRVVLTGIASPVPADELRDLGVTLFAAVEGRMPDTGSQAGLRLADGTPLADPVTGSTGSGPLTSLLDELLAVEPAHHPDATSVRLTLERIAPRPAQRGPRRGPLVVTAAVTAVLVLGGATFWLWPRPSEPAPSITPVALPTFFPKPFDPCKLISRKQAAELSLETTPSKEGTSHCKWQTPDTADTTGLPDSWNYTLGIDAFSFTSAGEARKLYARFLEEERGPLTTEAGLPLNKIIPVTALPGVATEAYTYENSQLSYNTGVVFRAANLVVVVQYERRGADDGDHSTRKGAFTITQWILEGLSRTR</sequence>
<dbReference type="InterPro" id="IPR011009">
    <property type="entry name" value="Kinase-like_dom_sf"/>
</dbReference>
<dbReference type="OrthoDB" id="3517177at2"/>
<dbReference type="Proteomes" id="UP000198282">
    <property type="component" value="Unassembled WGS sequence"/>
</dbReference>
<evidence type="ECO:0000313" key="2">
    <source>
        <dbReference type="EMBL" id="SNT38404.1"/>
    </source>
</evidence>
<dbReference type="Pfam" id="PF00069">
    <property type="entry name" value="Pkinase"/>
    <property type="match status" value="1"/>
</dbReference>
<dbReference type="EMBL" id="FZOD01000038">
    <property type="protein sequence ID" value="SNT38404.1"/>
    <property type="molecule type" value="Genomic_DNA"/>
</dbReference>
<feature type="domain" description="Protein kinase" evidence="1">
    <location>
        <begin position="14"/>
        <end position="230"/>
    </location>
</feature>
<accession>A0A239M8V7</accession>
<dbReference type="AlphaFoldDB" id="A0A239M8V7"/>
<keyword evidence="2" id="KW-0808">Transferase</keyword>
<name>A0A239M8V7_9ACTN</name>
<dbReference type="RefSeq" id="WP_089210794.1">
    <property type="nucleotide sequence ID" value="NZ_FZOD01000038.1"/>
</dbReference>
<dbReference type="Gene3D" id="1.10.510.10">
    <property type="entry name" value="Transferase(Phosphotransferase) domain 1"/>
    <property type="match status" value="1"/>
</dbReference>
<dbReference type="InterPro" id="IPR000719">
    <property type="entry name" value="Prot_kinase_dom"/>
</dbReference>
<organism evidence="2 3">
    <name type="scientific">Streptosporangium subroseum</name>
    <dbReference type="NCBI Taxonomy" id="106412"/>
    <lineage>
        <taxon>Bacteria</taxon>
        <taxon>Bacillati</taxon>
        <taxon>Actinomycetota</taxon>
        <taxon>Actinomycetes</taxon>
        <taxon>Streptosporangiales</taxon>
        <taxon>Streptosporangiaceae</taxon>
        <taxon>Streptosporangium</taxon>
    </lineage>
</organism>
<dbReference type="GO" id="GO:0004672">
    <property type="term" value="F:protein kinase activity"/>
    <property type="evidence" value="ECO:0007669"/>
    <property type="project" value="InterPro"/>
</dbReference>
<reference evidence="2 3" key="1">
    <citation type="submission" date="2017-06" db="EMBL/GenBank/DDBJ databases">
        <authorList>
            <person name="Kim H.J."/>
            <person name="Triplett B.A."/>
        </authorList>
    </citation>
    <scope>NUCLEOTIDE SEQUENCE [LARGE SCALE GENOMIC DNA]</scope>
    <source>
        <strain evidence="2 3">CGMCC 4.2132</strain>
    </source>
</reference>
<dbReference type="Gene3D" id="3.30.200.20">
    <property type="entry name" value="Phosphorylase Kinase, domain 1"/>
    <property type="match status" value="1"/>
</dbReference>
<gene>
    <name evidence="2" type="ORF">SAMN05216276_103851</name>
</gene>